<gene>
    <name evidence="1" type="ORF">RZN69_17160</name>
</gene>
<sequence>MVATADAVATSQRSQNMKKVTIISLLIATGLLNAKIPLEFTEIEYVAKHLDRIKIEEVNLIETDELKIGSVIEVIGSYELGSTQNALLGLSITSTEKNGQHYPKKEEQKKIEKGSGDFRLLRKIDRNGGIHLSIYPLAESGNYEQSTSRLYFLELKNDSNQSE</sequence>
<proteinExistence type="predicted"/>
<name>A0AAQ3QUW3_9BACT</name>
<accession>A0AAQ3QUW3</accession>
<dbReference type="Proteomes" id="UP001304300">
    <property type="component" value="Chromosome"/>
</dbReference>
<organism evidence="1 2">
    <name type="scientific">Rubellicoccus peritrichatus</name>
    <dbReference type="NCBI Taxonomy" id="3080537"/>
    <lineage>
        <taxon>Bacteria</taxon>
        <taxon>Pseudomonadati</taxon>
        <taxon>Verrucomicrobiota</taxon>
        <taxon>Opitutia</taxon>
        <taxon>Puniceicoccales</taxon>
        <taxon>Cerasicoccaceae</taxon>
        <taxon>Rubellicoccus</taxon>
    </lineage>
</organism>
<dbReference type="KEGG" id="puo:RZN69_17160"/>
<dbReference type="AlphaFoldDB" id="A0AAQ3QUW3"/>
<protein>
    <submittedName>
        <fullName evidence="1">Uncharacterized protein</fullName>
    </submittedName>
</protein>
<reference evidence="1 2" key="1">
    <citation type="submission" date="2023-10" db="EMBL/GenBank/DDBJ databases">
        <title>Rubellicoccus peritrichatus gen. nov., sp. nov., isolated from an algae of coral reef tank.</title>
        <authorList>
            <person name="Luo J."/>
        </authorList>
    </citation>
    <scope>NUCLEOTIDE SEQUENCE [LARGE SCALE GENOMIC DNA]</scope>
    <source>
        <strain evidence="1 2">CR14</strain>
    </source>
</reference>
<dbReference type="EMBL" id="CP136920">
    <property type="protein sequence ID" value="WOO40350.1"/>
    <property type="molecule type" value="Genomic_DNA"/>
</dbReference>
<keyword evidence="2" id="KW-1185">Reference proteome</keyword>
<evidence type="ECO:0000313" key="2">
    <source>
        <dbReference type="Proteomes" id="UP001304300"/>
    </source>
</evidence>
<evidence type="ECO:0000313" key="1">
    <source>
        <dbReference type="EMBL" id="WOO40350.1"/>
    </source>
</evidence>
<dbReference type="RefSeq" id="WP_317832548.1">
    <property type="nucleotide sequence ID" value="NZ_CP136920.1"/>
</dbReference>